<evidence type="ECO:0000313" key="2">
    <source>
        <dbReference type="EMBL" id="VEU60625.1"/>
    </source>
</evidence>
<gene>
    <name evidence="2" type="primary">mgrA</name>
    <name evidence="2" type="ORF">NCTC10122_00221</name>
</gene>
<dbReference type="PROSITE" id="PS50995">
    <property type="entry name" value="HTH_MARR_2"/>
    <property type="match status" value="1"/>
</dbReference>
<dbReference type="AlphaFoldDB" id="A0A449A8N8"/>
<dbReference type="SUPFAM" id="SSF46785">
    <property type="entry name" value="Winged helix' DNA-binding domain"/>
    <property type="match status" value="1"/>
</dbReference>
<dbReference type="InterPro" id="IPR000835">
    <property type="entry name" value="HTH_MarR-typ"/>
</dbReference>
<dbReference type="SMART" id="SM00347">
    <property type="entry name" value="HTH_MARR"/>
    <property type="match status" value="1"/>
</dbReference>
<accession>A0A449A8N8</accession>
<dbReference type="InterPro" id="IPR039422">
    <property type="entry name" value="MarR/SlyA-like"/>
</dbReference>
<sequence>MSQNLESGIRESLQNLVTSFDKKINKIALENKITLSQFMVLEVLYSQGEMCISQVRDLICSSVGTIPIIINNLEKANLIKRVCVPCDKRMSKLQLTNEGREVISRLLPINKSIIKNSFKNLSEDEKKQLLYLLNKIEIN</sequence>
<dbReference type="InterPro" id="IPR036388">
    <property type="entry name" value="WH-like_DNA-bd_sf"/>
</dbReference>
<dbReference type="EMBL" id="LR214970">
    <property type="protein sequence ID" value="VEU60625.1"/>
    <property type="molecule type" value="Genomic_DNA"/>
</dbReference>
<dbReference type="Proteomes" id="UP000290942">
    <property type="component" value="Chromosome"/>
</dbReference>
<dbReference type="GO" id="GO:0003700">
    <property type="term" value="F:DNA-binding transcription factor activity"/>
    <property type="evidence" value="ECO:0007669"/>
    <property type="project" value="InterPro"/>
</dbReference>
<protein>
    <submittedName>
        <fullName evidence="2">MarR family transcriptional regulator</fullName>
    </submittedName>
</protein>
<feature type="domain" description="HTH marR-type" evidence="1">
    <location>
        <begin position="6"/>
        <end position="138"/>
    </location>
</feature>
<dbReference type="RefSeq" id="WP_129687559.1">
    <property type="nucleotide sequence ID" value="NZ_LR214970.1"/>
</dbReference>
<organism evidence="2 3">
    <name type="scientific">Mycoplasmopsis bovigenitalium</name>
    <dbReference type="NCBI Taxonomy" id="2112"/>
    <lineage>
        <taxon>Bacteria</taxon>
        <taxon>Bacillati</taxon>
        <taxon>Mycoplasmatota</taxon>
        <taxon>Mycoplasmoidales</taxon>
        <taxon>Metamycoplasmataceae</taxon>
        <taxon>Mycoplasmopsis</taxon>
    </lineage>
</organism>
<evidence type="ECO:0000313" key="3">
    <source>
        <dbReference type="Proteomes" id="UP000290942"/>
    </source>
</evidence>
<dbReference type="Gene3D" id="1.10.10.10">
    <property type="entry name" value="Winged helix-like DNA-binding domain superfamily/Winged helix DNA-binding domain"/>
    <property type="match status" value="1"/>
</dbReference>
<proteinExistence type="predicted"/>
<dbReference type="GO" id="GO:0006950">
    <property type="term" value="P:response to stress"/>
    <property type="evidence" value="ECO:0007669"/>
    <property type="project" value="TreeGrafter"/>
</dbReference>
<dbReference type="PRINTS" id="PR00598">
    <property type="entry name" value="HTHMARR"/>
</dbReference>
<dbReference type="Pfam" id="PF01047">
    <property type="entry name" value="MarR"/>
    <property type="match status" value="1"/>
</dbReference>
<reference evidence="2 3" key="1">
    <citation type="submission" date="2019-01" db="EMBL/GenBank/DDBJ databases">
        <authorList>
            <consortium name="Pathogen Informatics"/>
        </authorList>
    </citation>
    <scope>NUCLEOTIDE SEQUENCE [LARGE SCALE GENOMIC DNA]</scope>
    <source>
        <strain evidence="2 3">NCTC10122</strain>
    </source>
</reference>
<evidence type="ECO:0000259" key="1">
    <source>
        <dbReference type="PROSITE" id="PS50995"/>
    </source>
</evidence>
<name>A0A449A8N8_9BACT</name>
<dbReference type="PANTHER" id="PTHR33164:SF101">
    <property type="entry name" value="TRANSCRIPTIONAL REPRESSOR MPRA"/>
    <property type="match status" value="1"/>
</dbReference>
<dbReference type="PANTHER" id="PTHR33164">
    <property type="entry name" value="TRANSCRIPTIONAL REGULATOR, MARR FAMILY"/>
    <property type="match status" value="1"/>
</dbReference>
<dbReference type="InterPro" id="IPR036390">
    <property type="entry name" value="WH_DNA-bd_sf"/>
</dbReference>